<keyword evidence="1" id="KW-0677">Repeat</keyword>
<dbReference type="InterPro" id="IPR019734">
    <property type="entry name" value="TPR_rpt"/>
</dbReference>
<dbReference type="Pfam" id="PF13424">
    <property type="entry name" value="TPR_12"/>
    <property type="match status" value="1"/>
</dbReference>
<name>A0A329MR99_9BACL</name>
<dbReference type="RefSeq" id="WP_113030176.1">
    <property type="nucleotide sequence ID" value="NZ_QMFB01000003.1"/>
</dbReference>
<dbReference type="InterPro" id="IPR011717">
    <property type="entry name" value="TPR-4"/>
</dbReference>
<evidence type="ECO:0000313" key="6">
    <source>
        <dbReference type="Proteomes" id="UP000250369"/>
    </source>
</evidence>
<keyword evidence="6" id="KW-1185">Reference proteome</keyword>
<evidence type="ECO:0000256" key="4">
    <source>
        <dbReference type="SAM" id="Phobius"/>
    </source>
</evidence>
<dbReference type="SMART" id="SM00028">
    <property type="entry name" value="TPR"/>
    <property type="match status" value="4"/>
</dbReference>
<comment type="caution">
    <text evidence="5">The sequence shown here is derived from an EMBL/GenBank/DDBJ whole genome shotgun (WGS) entry which is preliminary data.</text>
</comment>
<dbReference type="AlphaFoldDB" id="A0A329MR99"/>
<keyword evidence="4" id="KW-1133">Transmembrane helix</keyword>
<reference evidence="5 6" key="1">
    <citation type="journal article" date="2009" name="Int. J. Syst. Evol. Microbiol.">
        <title>Paenibacillus contaminans sp. nov., isolated from a contaminated laboratory plate.</title>
        <authorList>
            <person name="Chou J.H."/>
            <person name="Lee J.H."/>
            <person name="Lin M.C."/>
            <person name="Chang P.S."/>
            <person name="Arun A.B."/>
            <person name="Young C.C."/>
            <person name="Chen W.M."/>
        </authorList>
    </citation>
    <scope>NUCLEOTIDE SEQUENCE [LARGE SCALE GENOMIC DNA]</scope>
    <source>
        <strain evidence="5 6">CKOBP-6</strain>
    </source>
</reference>
<evidence type="ECO:0000256" key="3">
    <source>
        <dbReference type="PROSITE-ProRule" id="PRU00339"/>
    </source>
</evidence>
<feature type="transmembrane region" description="Helical" evidence="4">
    <location>
        <begin position="7"/>
        <end position="24"/>
    </location>
</feature>
<keyword evidence="2 3" id="KW-0802">TPR repeat</keyword>
<evidence type="ECO:0000256" key="2">
    <source>
        <dbReference type="ARBA" id="ARBA00022803"/>
    </source>
</evidence>
<dbReference type="PANTHER" id="PTHR45586:SF1">
    <property type="entry name" value="LIPOPOLYSACCHARIDE ASSEMBLY PROTEIN B"/>
    <property type="match status" value="1"/>
</dbReference>
<dbReference type="PROSITE" id="PS50005">
    <property type="entry name" value="TPR"/>
    <property type="match status" value="1"/>
</dbReference>
<keyword evidence="4" id="KW-0812">Transmembrane</keyword>
<keyword evidence="4" id="KW-0472">Membrane</keyword>
<dbReference type="GO" id="GO:0042802">
    <property type="term" value="F:identical protein binding"/>
    <property type="evidence" value="ECO:0007669"/>
    <property type="project" value="InterPro"/>
</dbReference>
<sequence>MPPILKSVLKIVVVLAVIVISFTYNRMLGVAMMVLIVGYFVYTNRSALYAQRGNLAYMRGDRDKALHLMEKAYRTKSIQPNHQIGYGYLLLKIGDLSKAENMFDEVLHKSKARDMIMQAKINLATVYWLQNKRDEAYSSLEKVAQEVKSTLVYGNFGYFQILHGELEEALAYNLEAYAFNDNDLTIMDNLAQNYYLLGRLDEADEMYTKLMAKAPKHAESYYYYARTLQKLGRKQEAREQIEKALEKELALITPLTREDIELLASELGQVEDGHAPCER</sequence>
<evidence type="ECO:0000256" key="1">
    <source>
        <dbReference type="ARBA" id="ARBA00022737"/>
    </source>
</evidence>
<dbReference type="Gene3D" id="1.25.40.10">
    <property type="entry name" value="Tetratricopeptide repeat domain"/>
    <property type="match status" value="1"/>
</dbReference>
<dbReference type="OrthoDB" id="369370at2"/>
<dbReference type="Proteomes" id="UP000250369">
    <property type="component" value="Unassembled WGS sequence"/>
</dbReference>
<protein>
    <submittedName>
        <fullName evidence="5">Uncharacterized protein</fullName>
    </submittedName>
</protein>
<accession>A0A329MR99</accession>
<dbReference type="PANTHER" id="PTHR45586">
    <property type="entry name" value="TPR REPEAT-CONTAINING PROTEIN PA4667"/>
    <property type="match status" value="1"/>
</dbReference>
<dbReference type="InterPro" id="IPR011990">
    <property type="entry name" value="TPR-like_helical_dom_sf"/>
</dbReference>
<feature type="transmembrane region" description="Helical" evidence="4">
    <location>
        <begin position="30"/>
        <end position="50"/>
    </location>
</feature>
<organism evidence="5 6">
    <name type="scientific">Paenibacillus contaminans</name>
    <dbReference type="NCBI Taxonomy" id="450362"/>
    <lineage>
        <taxon>Bacteria</taxon>
        <taxon>Bacillati</taxon>
        <taxon>Bacillota</taxon>
        <taxon>Bacilli</taxon>
        <taxon>Bacillales</taxon>
        <taxon>Paenibacillaceae</taxon>
        <taxon>Paenibacillus</taxon>
    </lineage>
</organism>
<proteinExistence type="predicted"/>
<evidence type="ECO:0000313" key="5">
    <source>
        <dbReference type="EMBL" id="RAV21866.1"/>
    </source>
</evidence>
<feature type="repeat" description="TPR" evidence="3">
    <location>
        <begin position="184"/>
        <end position="217"/>
    </location>
</feature>
<dbReference type="EMBL" id="QMFB01000003">
    <property type="protein sequence ID" value="RAV21866.1"/>
    <property type="molecule type" value="Genomic_DNA"/>
</dbReference>
<gene>
    <name evidence="5" type="ORF">DQG23_07360</name>
</gene>
<dbReference type="Pfam" id="PF07721">
    <property type="entry name" value="TPR_4"/>
    <property type="match status" value="1"/>
</dbReference>
<dbReference type="SUPFAM" id="SSF81901">
    <property type="entry name" value="HCP-like"/>
    <property type="match status" value="1"/>
</dbReference>
<dbReference type="InterPro" id="IPR051012">
    <property type="entry name" value="CellSynth/LPSAsmb/PSIAsmb"/>
</dbReference>